<accession>A0A1H1AXK0</accession>
<keyword evidence="5 7" id="KW-1133">Transmembrane helix</keyword>
<dbReference type="PANTHER" id="PTHR23513">
    <property type="entry name" value="INTEGRAL MEMBRANE EFFLUX PROTEIN-RELATED"/>
    <property type="match status" value="1"/>
</dbReference>
<comment type="subcellular location">
    <subcellularLocation>
        <location evidence="1">Cell membrane</location>
        <topology evidence="1">Multi-pass membrane protein</topology>
    </subcellularLocation>
</comment>
<feature type="transmembrane region" description="Helical" evidence="7">
    <location>
        <begin position="221"/>
        <end position="244"/>
    </location>
</feature>
<organism evidence="9 10">
    <name type="scientific">Streptococcus equinus</name>
    <name type="common">Streptococcus bovis</name>
    <dbReference type="NCBI Taxonomy" id="1335"/>
    <lineage>
        <taxon>Bacteria</taxon>
        <taxon>Bacillati</taxon>
        <taxon>Bacillota</taxon>
        <taxon>Bacilli</taxon>
        <taxon>Lactobacillales</taxon>
        <taxon>Streptococcaceae</taxon>
        <taxon>Streptococcus</taxon>
    </lineage>
</organism>
<feature type="transmembrane region" description="Helical" evidence="7">
    <location>
        <begin position="256"/>
        <end position="275"/>
    </location>
</feature>
<dbReference type="RefSeq" id="WP_074561265.1">
    <property type="nucleotide sequence ID" value="NZ_FNKE01000002.1"/>
</dbReference>
<dbReference type="GO" id="GO:0005886">
    <property type="term" value="C:plasma membrane"/>
    <property type="evidence" value="ECO:0007669"/>
    <property type="project" value="UniProtKB-SubCell"/>
</dbReference>
<dbReference type="GO" id="GO:0022857">
    <property type="term" value="F:transmembrane transporter activity"/>
    <property type="evidence" value="ECO:0007669"/>
    <property type="project" value="InterPro"/>
</dbReference>
<dbReference type="Gene3D" id="1.20.1250.20">
    <property type="entry name" value="MFS general substrate transporter like domains"/>
    <property type="match status" value="1"/>
</dbReference>
<name>A0A1H1AXK0_STREI</name>
<dbReference type="Pfam" id="PF07690">
    <property type="entry name" value="MFS_1"/>
    <property type="match status" value="1"/>
</dbReference>
<dbReference type="PROSITE" id="PS50850">
    <property type="entry name" value="MFS"/>
    <property type="match status" value="1"/>
</dbReference>
<dbReference type="SUPFAM" id="SSF103473">
    <property type="entry name" value="MFS general substrate transporter"/>
    <property type="match status" value="1"/>
</dbReference>
<feature type="transmembrane region" description="Helical" evidence="7">
    <location>
        <begin position="149"/>
        <end position="166"/>
    </location>
</feature>
<protein>
    <submittedName>
        <fullName evidence="9">Major Facilitator Superfamily protein</fullName>
    </submittedName>
</protein>
<dbReference type="AlphaFoldDB" id="A0A1H1AXK0"/>
<feature type="transmembrane region" description="Helical" evidence="7">
    <location>
        <begin position="44"/>
        <end position="65"/>
    </location>
</feature>
<proteinExistence type="predicted"/>
<dbReference type="PANTHER" id="PTHR23513:SF11">
    <property type="entry name" value="STAPHYLOFERRIN A TRANSPORTER"/>
    <property type="match status" value="1"/>
</dbReference>
<evidence type="ECO:0000256" key="5">
    <source>
        <dbReference type="ARBA" id="ARBA00022989"/>
    </source>
</evidence>
<dbReference type="Proteomes" id="UP000182870">
    <property type="component" value="Unassembled WGS sequence"/>
</dbReference>
<evidence type="ECO:0000256" key="2">
    <source>
        <dbReference type="ARBA" id="ARBA00022448"/>
    </source>
</evidence>
<keyword evidence="6 7" id="KW-0472">Membrane</keyword>
<evidence type="ECO:0000256" key="3">
    <source>
        <dbReference type="ARBA" id="ARBA00022475"/>
    </source>
</evidence>
<keyword evidence="4 7" id="KW-0812">Transmembrane</keyword>
<evidence type="ECO:0000256" key="1">
    <source>
        <dbReference type="ARBA" id="ARBA00004651"/>
    </source>
</evidence>
<keyword evidence="3" id="KW-1003">Cell membrane</keyword>
<evidence type="ECO:0000313" key="9">
    <source>
        <dbReference type="EMBL" id="SDQ44389.1"/>
    </source>
</evidence>
<feature type="transmembrane region" description="Helical" evidence="7">
    <location>
        <begin position="12"/>
        <end position="38"/>
    </location>
</feature>
<feature type="transmembrane region" description="Helical" evidence="7">
    <location>
        <begin position="296"/>
        <end position="320"/>
    </location>
</feature>
<dbReference type="InterPro" id="IPR011701">
    <property type="entry name" value="MFS"/>
</dbReference>
<dbReference type="EMBL" id="FNKE01000002">
    <property type="protein sequence ID" value="SDQ44389.1"/>
    <property type="molecule type" value="Genomic_DNA"/>
</dbReference>
<feature type="domain" description="Major facilitator superfamily (MFS) profile" evidence="8">
    <location>
        <begin position="1"/>
        <end position="194"/>
    </location>
</feature>
<evidence type="ECO:0000256" key="6">
    <source>
        <dbReference type="ARBA" id="ARBA00023136"/>
    </source>
</evidence>
<evidence type="ECO:0000259" key="8">
    <source>
        <dbReference type="PROSITE" id="PS50850"/>
    </source>
</evidence>
<feature type="transmembrane region" description="Helical" evidence="7">
    <location>
        <begin position="77"/>
        <end position="97"/>
    </location>
</feature>
<feature type="transmembrane region" description="Helical" evidence="7">
    <location>
        <begin position="340"/>
        <end position="363"/>
    </location>
</feature>
<sequence>MSKIRRKFLGRAFPLLSNYAISLAGDSIYLFAINWFLVSQTQTTSLLGLINGVSSFVLLVANFLAGPIVDRYNRKKLLIFSDLLSFFACLICSITLNDYVNDRIILIMTTSILSISMAINSPSAKAIVPNVISSEKIEKFNSIQNTLSSVIKIVAPLLGAFILSLYSSLNLFIFINSISFLLSALLILTVPYNEIKKEKNVLTFTDQFLSGLKYINQKKRILGILVFISVLNFIMTSYDLVIPYLINVLLDKSEKVYSFLVSLEAIGGIIGGVLLTYKSSKVNKISFISDIKYLSLILLIVGIIHNLYLLCFCSLVNGFFLVQINAKVFTIIQKETKKNYLGRVFSILFIFSSLLIPPANFIFGRIVPFLKWNTFIFCSVGLFITSYIIIKNFIKE</sequence>
<dbReference type="InterPro" id="IPR036259">
    <property type="entry name" value="MFS_trans_sf"/>
</dbReference>
<evidence type="ECO:0000256" key="4">
    <source>
        <dbReference type="ARBA" id="ARBA00022692"/>
    </source>
</evidence>
<evidence type="ECO:0000313" key="10">
    <source>
        <dbReference type="Proteomes" id="UP000182870"/>
    </source>
</evidence>
<dbReference type="InterPro" id="IPR020846">
    <property type="entry name" value="MFS_dom"/>
</dbReference>
<dbReference type="OrthoDB" id="9775268at2"/>
<keyword evidence="2" id="KW-0813">Transport</keyword>
<dbReference type="CDD" id="cd06173">
    <property type="entry name" value="MFS_MefA_like"/>
    <property type="match status" value="1"/>
</dbReference>
<gene>
    <name evidence="9" type="ORF">SAMN05216392_1733</name>
</gene>
<reference evidence="9 10" key="1">
    <citation type="submission" date="2016-10" db="EMBL/GenBank/DDBJ databases">
        <authorList>
            <person name="de Groot N.N."/>
        </authorList>
    </citation>
    <scope>NUCLEOTIDE SEQUENCE [LARGE SCALE GENOMIC DNA]</scope>
    <source>
        <strain evidence="9 10">Sb05</strain>
    </source>
</reference>
<feature type="transmembrane region" description="Helical" evidence="7">
    <location>
        <begin position="375"/>
        <end position="394"/>
    </location>
</feature>
<evidence type="ECO:0000256" key="7">
    <source>
        <dbReference type="SAM" id="Phobius"/>
    </source>
</evidence>